<feature type="compositionally biased region" description="Basic and acidic residues" evidence="2">
    <location>
        <begin position="689"/>
        <end position="703"/>
    </location>
</feature>
<feature type="region of interest" description="Disordered" evidence="2">
    <location>
        <begin position="679"/>
        <end position="772"/>
    </location>
</feature>
<dbReference type="GO" id="GO:0016787">
    <property type="term" value="F:hydrolase activity"/>
    <property type="evidence" value="ECO:0007669"/>
    <property type="project" value="UniProtKB-KW"/>
</dbReference>
<reference evidence="4 5" key="1">
    <citation type="submission" date="2024-02" db="EMBL/GenBank/DDBJ databases">
        <title>First draft genome assembly of two strains of Seiridium cardinale.</title>
        <authorList>
            <person name="Emiliani G."/>
            <person name="Scali E."/>
        </authorList>
    </citation>
    <scope>NUCLEOTIDE SEQUENCE [LARGE SCALE GENOMIC DNA]</scope>
    <source>
        <strain evidence="4 5">BM-138-000479</strain>
    </source>
</reference>
<evidence type="ECO:0000259" key="3">
    <source>
        <dbReference type="Pfam" id="PF07859"/>
    </source>
</evidence>
<proteinExistence type="predicted"/>
<dbReference type="Proteomes" id="UP001465668">
    <property type="component" value="Unassembled WGS sequence"/>
</dbReference>
<feature type="domain" description="Alpha/beta hydrolase fold-3" evidence="3">
    <location>
        <begin position="145"/>
        <end position="258"/>
    </location>
</feature>
<feature type="compositionally biased region" description="Basic and acidic residues" evidence="2">
    <location>
        <begin position="716"/>
        <end position="730"/>
    </location>
</feature>
<evidence type="ECO:0000313" key="4">
    <source>
        <dbReference type="EMBL" id="KAK9772934.1"/>
    </source>
</evidence>
<name>A0ABR2XGL5_9PEZI</name>
<accession>A0ABR2XGL5</accession>
<dbReference type="SUPFAM" id="SSF53474">
    <property type="entry name" value="alpha/beta-Hydrolases"/>
    <property type="match status" value="1"/>
</dbReference>
<keyword evidence="1 4" id="KW-0378">Hydrolase</keyword>
<dbReference type="InterPro" id="IPR013094">
    <property type="entry name" value="AB_hydrolase_3"/>
</dbReference>
<feature type="compositionally biased region" description="Low complexity" evidence="2">
    <location>
        <begin position="868"/>
        <end position="891"/>
    </location>
</feature>
<dbReference type="Pfam" id="PF07859">
    <property type="entry name" value="Abhydrolase_3"/>
    <property type="match status" value="2"/>
</dbReference>
<dbReference type="InterPro" id="IPR050300">
    <property type="entry name" value="GDXG_lipolytic_enzyme"/>
</dbReference>
<dbReference type="Gene3D" id="3.40.50.1820">
    <property type="entry name" value="alpha/beta hydrolase"/>
    <property type="match status" value="1"/>
</dbReference>
<evidence type="ECO:0000313" key="5">
    <source>
        <dbReference type="Proteomes" id="UP001465668"/>
    </source>
</evidence>
<evidence type="ECO:0000256" key="2">
    <source>
        <dbReference type="SAM" id="MobiDB-lite"/>
    </source>
</evidence>
<dbReference type="PANTHER" id="PTHR48081:SF19">
    <property type="entry name" value="AB HYDROLASE SUPERFAMILY PROTEIN C4A8.06C"/>
    <property type="match status" value="1"/>
</dbReference>
<organism evidence="4 5">
    <name type="scientific">Seiridium cardinale</name>
    <dbReference type="NCBI Taxonomy" id="138064"/>
    <lineage>
        <taxon>Eukaryota</taxon>
        <taxon>Fungi</taxon>
        <taxon>Dikarya</taxon>
        <taxon>Ascomycota</taxon>
        <taxon>Pezizomycotina</taxon>
        <taxon>Sordariomycetes</taxon>
        <taxon>Xylariomycetidae</taxon>
        <taxon>Amphisphaeriales</taxon>
        <taxon>Sporocadaceae</taxon>
        <taxon>Seiridium</taxon>
    </lineage>
</organism>
<keyword evidence="5" id="KW-1185">Reference proteome</keyword>
<protein>
    <submittedName>
        <fullName evidence="4">Alpha/beta hydrolase fold-3 domain-containing protein</fullName>
    </submittedName>
</protein>
<feature type="region of interest" description="Disordered" evidence="2">
    <location>
        <begin position="321"/>
        <end position="340"/>
    </location>
</feature>
<feature type="domain" description="Alpha/beta hydrolase fold-3" evidence="3">
    <location>
        <begin position="365"/>
        <end position="417"/>
    </location>
</feature>
<dbReference type="PANTHER" id="PTHR48081">
    <property type="entry name" value="AB HYDROLASE SUPERFAMILY PROTEIN C4A8.06C"/>
    <property type="match status" value="1"/>
</dbReference>
<feature type="region of interest" description="Disordered" evidence="2">
    <location>
        <begin position="501"/>
        <end position="536"/>
    </location>
</feature>
<dbReference type="InterPro" id="IPR029058">
    <property type="entry name" value="AB_hydrolase_fold"/>
</dbReference>
<dbReference type="EMBL" id="JARVKM010000056">
    <property type="protein sequence ID" value="KAK9772934.1"/>
    <property type="molecule type" value="Genomic_DNA"/>
</dbReference>
<evidence type="ECO:0000256" key="1">
    <source>
        <dbReference type="ARBA" id="ARBA00022801"/>
    </source>
</evidence>
<feature type="region of interest" description="Disordered" evidence="2">
    <location>
        <begin position="864"/>
        <end position="932"/>
    </location>
</feature>
<gene>
    <name evidence="4" type="ORF">SCAR479_10444</name>
</gene>
<sequence length="932" mass="102506">MNTATVGMAVTPTVMSTFVSHYFNRKPLKERPTAHLSYDEGLHLIRSFLTFASHHTVEDLQAFTAQWVPHPQWVKVDDVEIPEEKTIQAADAIQEQLGPDGIRLVGGRNWWQWRRPKSPLAAEWIEMRSDYNDRKKNADPGKRVMLYVHGGAYFFGSVDEHRYQMQRHARKLKARVFAPKYRLAPQFPFPCGLQDCLAAYLYLLTIQDPTTIILAGDSAGGGMVLSLLVILRDRGLPLPAGAILISPWVDLTHSFPSVAGEAPLDYIPQNGFHHKPSKAWPPLNAEEHALLREQIAKNTKPGHTKLMKPATVDMKRRSQDLAHLEASTEQENGEGVDRSAEPEMYNQSQTLSIEIDGKVVQLKDQIQMYTTNELLAHPMVSPIMQPTLGGLPPLLIMVGGGEILRDEQIYLAHKCANPNKYTPSESLMHESARAQLARFKPTDVQLQVWDDLCHVAPTLSFTRPAKFMYRSIAQFGAWALARAQKTEIDILDDDDISIISSSGSDSDGAAKKSPKASSSQDVLRTPTVGRAGDELPPFKNHMIRQQISRHGTVTPLAPEEDLISCNMPASGIGVIKEGPVRKWLVTRNQWDTRFGSARAKIHKKRLKEMVAGYEHFDGETPPPSALAGRRKAGYEMADYKKRKSMGLALWSLWGSKHDEMTMNREQEADKVPEIKVATDAEGAGARSQADIRKQEKKVEKRPDLLASRSPSRRRIVKDEHQVAEEKRSAAEEASPLAVLMAQRTGKQAADDDSTSRAGLLGPDYVPPETGATGKRPIVEGIAVPFTLNKEAETASMITLTSYVDTSRVASPVPFSPHAQGPAATSAAAMVDGVDRTVIAAQPESPPTPRASSPKVPIIDDMAEEEPVTAGTPRSASPAATPKATSPNATPTVEKANGFDTKPVVMAGGVMTQGERPPLETFVTAQEELPRLQ</sequence>
<comment type="caution">
    <text evidence="4">The sequence shown here is derived from an EMBL/GenBank/DDBJ whole genome shotgun (WGS) entry which is preliminary data.</text>
</comment>